<evidence type="ECO:0000256" key="1">
    <source>
        <dbReference type="ARBA" id="ARBA00004370"/>
    </source>
</evidence>
<dbReference type="Gene3D" id="2.60.40.10">
    <property type="entry name" value="Immunoglobulins"/>
    <property type="match status" value="2"/>
</dbReference>
<sequence length="346" mass="38015">METLFSSMHRTSFQELKEKMPQFSVPLLFPGTTKIFCKNKCEPGNILIETTEDTAQRGRYSIRYKETNVALLSVTFTNLTKSDSGLYSCGLIRTQLVQFEIIVRDALLTGNHEDKLLKMRTGEDVTVQCFFTSFGISKFFCKDSCQEKVLVGTAGDRAQIDRYSIRYLTGTRGGSFLFVTITNLTKSDSGQYWCGLDSSSLRDFELIVTDASVASTPPTTDQSDTTPEEPPVEAEYASVTEVNRVYEGIREGDRQSRPPVEISSVHTGATYTKSDGAKTSDDSFDAGATSQHQAEDDSGALTYAQVNFSAAGSSTREPRGNDTDVVYSALKVDEGSDDNPLYSAVS</sequence>
<evidence type="ECO:0000256" key="2">
    <source>
        <dbReference type="ARBA" id="ARBA00022692"/>
    </source>
</evidence>
<name>A0AAJ8B823_LATCA</name>
<evidence type="ECO:0000313" key="7">
    <source>
        <dbReference type="RefSeq" id="XP_050927440.1"/>
    </source>
</evidence>
<feature type="compositionally biased region" description="Basic and acidic residues" evidence="4">
    <location>
        <begin position="247"/>
        <end position="256"/>
    </location>
</feature>
<feature type="compositionally biased region" description="Low complexity" evidence="4">
    <location>
        <begin position="215"/>
        <end position="225"/>
    </location>
</feature>
<dbReference type="AlphaFoldDB" id="A0AAJ8B823"/>
<organism evidence="6 7">
    <name type="scientific">Lates calcarifer</name>
    <name type="common">Barramundi</name>
    <name type="synonym">Holocentrus calcarifer</name>
    <dbReference type="NCBI Taxonomy" id="8187"/>
    <lineage>
        <taxon>Eukaryota</taxon>
        <taxon>Metazoa</taxon>
        <taxon>Chordata</taxon>
        <taxon>Craniata</taxon>
        <taxon>Vertebrata</taxon>
        <taxon>Euteleostomi</taxon>
        <taxon>Actinopterygii</taxon>
        <taxon>Neopterygii</taxon>
        <taxon>Teleostei</taxon>
        <taxon>Neoteleostei</taxon>
        <taxon>Acanthomorphata</taxon>
        <taxon>Carangaria</taxon>
        <taxon>Carangaria incertae sedis</taxon>
        <taxon>Centropomidae</taxon>
        <taxon>Lates</taxon>
    </lineage>
</organism>
<dbReference type="PANTHER" id="PTHR11860:SF87">
    <property type="entry name" value="CMRF35-LIKE MOLECULE 8"/>
    <property type="match status" value="1"/>
</dbReference>
<gene>
    <name evidence="7" type="primary">LOC108873276</name>
</gene>
<feature type="domain" description="Immunoglobulin V-set" evidence="5">
    <location>
        <begin position="117"/>
        <end position="201"/>
    </location>
</feature>
<dbReference type="Proteomes" id="UP000694890">
    <property type="component" value="Linkage group LG6"/>
</dbReference>
<dbReference type="SUPFAM" id="SSF48726">
    <property type="entry name" value="Immunoglobulin"/>
    <property type="match status" value="2"/>
</dbReference>
<protein>
    <submittedName>
        <fullName evidence="7">Uncharacterized protein LOC108873276 isoform X2</fullName>
    </submittedName>
</protein>
<comment type="subcellular location">
    <subcellularLocation>
        <location evidence="1">Membrane</location>
    </subcellularLocation>
</comment>
<evidence type="ECO:0000259" key="5">
    <source>
        <dbReference type="Pfam" id="PF07686"/>
    </source>
</evidence>
<dbReference type="InterPro" id="IPR013106">
    <property type="entry name" value="Ig_V-set"/>
</dbReference>
<feature type="region of interest" description="Disordered" evidence="4">
    <location>
        <begin position="212"/>
        <end position="298"/>
    </location>
</feature>
<dbReference type="Pfam" id="PF07686">
    <property type="entry name" value="V-set"/>
    <property type="match status" value="1"/>
</dbReference>
<proteinExistence type="predicted"/>
<dbReference type="GO" id="GO:0004888">
    <property type="term" value="F:transmembrane signaling receptor activity"/>
    <property type="evidence" value="ECO:0007669"/>
    <property type="project" value="TreeGrafter"/>
</dbReference>
<dbReference type="InterPro" id="IPR050671">
    <property type="entry name" value="CD300_family_receptors"/>
</dbReference>
<dbReference type="InterPro" id="IPR013783">
    <property type="entry name" value="Ig-like_fold"/>
</dbReference>
<dbReference type="InterPro" id="IPR036179">
    <property type="entry name" value="Ig-like_dom_sf"/>
</dbReference>
<keyword evidence="3" id="KW-0472">Membrane</keyword>
<evidence type="ECO:0000256" key="4">
    <source>
        <dbReference type="SAM" id="MobiDB-lite"/>
    </source>
</evidence>
<evidence type="ECO:0000313" key="6">
    <source>
        <dbReference type="Proteomes" id="UP000694890"/>
    </source>
</evidence>
<dbReference type="GeneID" id="108873276"/>
<dbReference type="PANTHER" id="PTHR11860">
    <property type="entry name" value="POLYMERIC-IMMUNOGLOBULIN RECEPTOR"/>
    <property type="match status" value="1"/>
</dbReference>
<dbReference type="GO" id="GO:0005886">
    <property type="term" value="C:plasma membrane"/>
    <property type="evidence" value="ECO:0007669"/>
    <property type="project" value="TreeGrafter"/>
</dbReference>
<evidence type="ECO:0000256" key="3">
    <source>
        <dbReference type="ARBA" id="ARBA00023136"/>
    </source>
</evidence>
<keyword evidence="2" id="KW-0812">Transmembrane</keyword>
<accession>A0AAJ8B823</accession>
<feature type="compositionally biased region" description="Polar residues" evidence="4">
    <location>
        <begin position="264"/>
        <end position="273"/>
    </location>
</feature>
<dbReference type="RefSeq" id="XP_050927440.1">
    <property type="nucleotide sequence ID" value="XM_051071483.1"/>
</dbReference>
<reference evidence="7" key="1">
    <citation type="submission" date="2025-08" db="UniProtKB">
        <authorList>
            <consortium name="RefSeq"/>
        </authorList>
    </citation>
    <scope>IDENTIFICATION</scope>
    <source>
        <tissue evidence="7">Brain</tissue>
    </source>
</reference>